<gene>
    <name evidence="1" type="ORF">FDENT_12696</name>
</gene>
<name>A0A8H5T8L8_9HYPO</name>
<evidence type="ECO:0000313" key="1">
    <source>
        <dbReference type="EMBL" id="KAF5665046.1"/>
    </source>
</evidence>
<comment type="caution">
    <text evidence="1">The sequence shown here is derived from an EMBL/GenBank/DDBJ whole genome shotgun (WGS) entry which is preliminary data.</text>
</comment>
<dbReference type="EMBL" id="JAAOAK010000454">
    <property type="protein sequence ID" value="KAF5665046.1"/>
    <property type="molecule type" value="Genomic_DNA"/>
</dbReference>
<evidence type="ECO:0000313" key="2">
    <source>
        <dbReference type="Proteomes" id="UP000562682"/>
    </source>
</evidence>
<sequence length="371" mass="41838">MFASLFCATVSGTPPDPSRYTYSPRDFISAYLEYAGNDATAKWDNCVKLAFDEVMESLKDKGLTQASHDWLEYEADRIAWHKLCTSLEALEWSFTIPTRFDTPNNIANGISPTYQKWRLDRGLPIYDTANHADSKPTALSLDQREIIWKDNRKYHHETAFPITDDGILSNINNEIVPSHLAVSWNYDDEARITLVVGLSPTTCVNPEGEGVDDSIQCLWRSVVDWAIGAYFGATMSLATFLRVRKAVPVADGIPYHGQRLTALTSEAWADIHEDPFSSMSAAHKKREFIAQCRPEVMDIIRKPLAEAKAELSRWVVDGYYDDRLEAAREIWLSSTTDERTIQEVCAWAWGPHDMAVVSTENPSTENDSSTK</sequence>
<reference evidence="1 2" key="1">
    <citation type="submission" date="2020-05" db="EMBL/GenBank/DDBJ databases">
        <title>Identification and distribution of gene clusters putatively required for synthesis of sphingolipid metabolism inhibitors in phylogenetically diverse species of the filamentous fungus Fusarium.</title>
        <authorList>
            <person name="Kim H.-S."/>
            <person name="Busman M."/>
            <person name="Brown D.W."/>
            <person name="Divon H."/>
            <person name="Uhlig S."/>
            <person name="Proctor R.H."/>
        </authorList>
    </citation>
    <scope>NUCLEOTIDE SEQUENCE [LARGE SCALE GENOMIC DNA]</scope>
    <source>
        <strain evidence="1 2">NRRL 25311</strain>
    </source>
</reference>
<dbReference type="AlphaFoldDB" id="A0A8H5T8L8"/>
<protein>
    <submittedName>
        <fullName evidence="1">Uncharacterized protein</fullName>
    </submittedName>
</protein>
<proteinExistence type="predicted"/>
<organism evidence="1 2">
    <name type="scientific">Fusarium denticulatum</name>
    <dbReference type="NCBI Taxonomy" id="48507"/>
    <lineage>
        <taxon>Eukaryota</taxon>
        <taxon>Fungi</taxon>
        <taxon>Dikarya</taxon>
        <taxon>Ascomycota</taxon>
        <taxon>Pezizomycotina</taxon>
        <taxon>Sordariomycetes</taxon>
        <taxon>Hypocreomycetidae</taxon>
        <taxon>Hypocreales</taxon>
        <taxon>Nectriaceae</taxon>
        <taxon>Fusarium</taxon>
        <taxon>Fusarium fujikuroi species complex</taxon>
    </lineage>
</organism>
<dbReference type="Proteomes" id="UP000562682">
    <property type="component" value="Unassembled WGS sequence"/>
</dbReference>
<accession>A0A8H5T8L8</accession>
<keyword evidence="2" id="KW-1185">Reference proteome</keyword>